<feature type="compositionally biased region" description="Basic and acidic residues" evidence="1">
    <location>
        <begin position="185"/>
        <end position="207"/>
    </location>
</feature>
<organism evidence="2 3">
    <name type="scientific">Botrytis fragariae</name>
    <dbReference type="NCBI Taxonomy" id="1964551"/>
    <lineage>
        <taxon>Eukaryota</taxon>
        <taxon>Fungi</taxon>
        <taxon>Dikarya</taxon>
        <taxon>Ascomycota</taxon>
        <taxon>Pezizomycotina</taxon>
        <taxon>Leotiomycetes</taxon>
        <taxon>Helotiales</taxon>
        <taxon>Sclerotiniaceae</taxon>
        <taxon>Botrytis</taxon>
    </lineage>
</organism>
<feature type="compositionally biased region" description="Basic and acidic residues" evidence="1">
    <location>
        <begin position="122"/>
        <end position="139"/>
    </location>
</feature>
<gene>
    <name evidence="2" type="ORF">Bfra_001156</name>
</gene>
<sequence length="478" mass="53160">MEYEGDRRGRGRDRRREDYGSDAETVKQSHYSKSREATSKRPTGRAKRKDNREGPPLSTSAFSHGFVEANTARSEAPTIASISSKNHKSATVVGDEVYERDMRYGINDGRSREAAVDNFRTGMERRQGSLRKEDRDRVLSDWTQETVDRVRAAPPRSRSQAPGARTPSQAPSGRTHASRATENTMHTRDSRETGNTRESRPRTRAESVDPSSRTSHSTRLRAGSVDPSSRASHSSRLRSGSTAALDRNPVQRGASFSMSSSTTMMMSDDNNGTALYSQRQHQSSYRSSGNGRSYSEMDQTISIGLPRSGDIADSKYRPSRGGEVPKMVVDYSQSGIQRIRPGDTIGGDPARHRPLIKPLRRRNKLAGDGLFDNSQSGAKTITPSEASRLERDAASRSGYTERSGRPGDLRSMYSGRESQRTVPSMAPSSNSRHTLIPPPSLNSRREYRAPSTTLSHTRRLAEDEDLAVERDRYGRERY</sequence>
<dbReference type="GeneID" id="59255286"/>
<feature type="compositionally biased region" description="Basic residues" evidence="1">
    <location>
        <begin position="352"/>
        <end position="364"/>
    </location>
</feature>
<dbReference type="AlphaFoldDB" id="A0A8H6B4F4"/>
<feature type="region of interest" description="Disordered" evidence="1">
    <location>
        <begin position="338"/>
        <end position="478"/>
    </location>
</feature>
<feature type="compositionally biased region" description="Basic and acidic residues" evidence="1">
    <location>
        <begin position="467"/>
        <end position="478"/>
    </location>
</feature>
<feature type="compositionally biased region" description="Low complexity" evidence="1">
    <location>
        <begin position="276"/>
        <end position="294"/>
    </location>
</feature>
<evidence type="ECO:0000313" key="2">
    <source>
        <dbReference type="EMBL" id="KAF5878983.1"/>
    </source>
</evidence>
<reference evidence="2 3" key="1">
    <citation type="journal article" date="2020" name="Phytopathology">
        <title>A high-quality genome resource of Botrytis fragariae, a new and rapidly spreading fungal pathogen causing strawberry gray mold in the U.S.A.</title>
        <authorList>
            <person name="Wu Y."/>
            <person name="Saski C.A."/>
            <person name="Schnabel G."/>
            <person name="Xiao S."/>
            <person name="Hu M."/>
        </authorList>
    </citation>
    <scope>NUCLEOTIDE SEQUENCE [LARGE SCALE GENOMIC DNA]</scope>
    <source>
        <strain evidence="2 3">BVB16</strain>
    </source>
</reference>
<feature type="compositionally biased region" description="Polar residues" evidence="1">
    <location>
        <begin position="372"/>
        <end position="385"/>
    </location>
</feature>
<dbReference type="EMBL" id="JABFCT010000002">
    <property type="protein sequence ID" value="KAF5878983.1"/>
    <property type="molecule type" value="Genomic_DNA"/>
</dbReference>
<feature type="compositionally biased region" description="Basic and acidic residues" evidence="1">
    <location>
        <begin position="1"/>
        <end position="39"/>
    </location>
</feature>
<keyword evidence="3" id="KW-1185">Reference proteome</keyword>
<feature type="compositionally biased region" description="Polar residues" evidence="1">
    <location>
        <begin position="420"/>
        <end position="433"/>
    </location>
</feature>
<dbReference type="RefSeq" id="XP_037197927.1">
    <property type="nucleotide sequence ID" value="XM_037331594.1"/>
</dbReference>
<feature type="compositionally biased region" description="Low complexity" evidence="1">
    <location>
        <begin position="224"/>
        <end position="241"/>
    </location>
</feature>
<dbReference type="Proteomes" id="UP000531561">
    <property type="component" value="Unassembled WGS sequence"/>
</dbReference>
<feature type="region of interest" description="Disordered" evidence="1">
    <location>
        <begin position="117"/>
        <end position="323"/>
    </location>
</feature>
<evidence type="ECO:0000256" key="1">
    <source>
        <dbReference type="SAM" id="MobiDB-lite"/>
    </source>
</evidence>
<accession>A0A8H6B4F4</accession>
<dbReference type="OrthoDB" id="3557592at2759"/>
<comment type="caution">
    <text evidence="2">The sequence shown here is derived from an EMBL/GenBank/DDBJ whole genome shotgun (WGS) entry which is preliminary data.</text>
</comment>
<evidence type="ECO:0000313" key="3">
    <source>
        <dbReference type="Proteomes" id="UP000531561"/>
    </source>
</evidence>
<feature type="compositionally biased region" description="Low complexity" evidence="1">
    <location>
        <begin position="257"/>
        <end position="267"/>
    </location>
</feature>
<protein>
    <submittedName>
        <fullName evidence="2">Uncharacterized protein</fullName>
    </submittedName>
</protein>
<feature type="region of interest" description="Disordered" evidence="1">
    <location>
        <begin position="1"/>
        <end position="89"/>
    </location>
</feature>
<proteinExistence type="predicted"/>
<name>A0A8H6B4F4_9HELO</name>